<evidence type="ECO:0000259" key="1">
    <source>
        <dbReference type="Pfam" id="PF18823"/>
    </source>
</evidence>
<accession>A0A158E455</accession>
<organism evidence="2 3">
    <name type="scientific">Caballeronia pedi</name>
    <dbReference type="NCBI Taxonomy" id="1777141"/>
    <lineage>
        <taxon>Bacteria</taxon>
        <taxon>Pseudomonadati</taxon>
        <taxon>Pseudomonadota</taxon>
        <taxon>Betaproteobacteria</taxon>
        <taxon>Burkholderiales</taxon>
        <taxon>Burkholderiaceae</taxon>
        <taxon>Caballeronia</taxon>
    </lineage>
</organism>
<keyword evidence="3" id="KW-1185">Reference proteome</keyword>
<dbReference type="EMBL" id="FCOE02000068">
    <property type="protein sequence ID" value="SAL01510.1"/>
    <property type="molecule type" value="Genomic_DNA"/>
</dbReference>
<dbReference type="Pfam" id="PF18823">
    <property type="entry name" value="InPase"/>
    <property type="match status" value="1"/>
</dbReference>
<dbReference type="STRING" id="1777141.AWB80_08141"/>
<dbReference type="Proteomes" id="UP000054911">
    <property type="component" value="Unassembled WGS sequence"/>
</dbReference>
<name>A0A158E455_9BURK</name>
<comment type="caution">
    <text evidence="2">The sequence shown here is derived from an EMBL/GenBank/DDBJ whole genome shotgun (WGS) entry which is preliminary data.</text>
</comment>
<evidence type="ECO:0000313" key="3">
    <source>
        <dbReference type="Proteomes" id="UP000054911"/>
    </source>
</evidence>
<reference evidence="2" key="1">
    <citation type="submission" date="2016-01" db="EMBL/GenBank/DDBJ databases">
        <authorList>
            <person name="Peeters C."/>
        </authorList>
    </citation>
    <scope>NUCLEOTIDE SEQUENCE [LARGE SCALE GENOMIC DNA]</scope>
    <source>
        <strain evidence="2">LMG 29323</strain>
    </source>
</reference>
<proteinExistence type="predicted"/>
<dbReference type="InterPro" id="IPR041595">
    <property type="entry name" value="Inorganic_Pase"/>
</dbReference>
<sequence>MMLLIKARADGWKKPTSAQAAAGNYKKPRMKWNGLDIAIENPKGTVREGVDETGKAWRTVFEHAYGEISGTEGVDGDPVDVYLGPDESAPEVYIVRQMRRKKWDQYDEDKCFLGFPSMGAAKRAYLNHYDDPRFFGGIIAMPVAEFVRKVRATREKPAMIKSILFMRSAVR</sequence>
<feature type="domain" description="Inorganic pyrophosphatase" evidence="1">
    <location>
        <begin position="18"/>
        <end position="149"/>
    </location>
</feature>
<gene>
    <name evidence="2" type="ORF">AWB80_08141</name>
</gene>
<dbReference type="RefSeq" id="WP_061180311.1">
    <property type="nucleotide sequence ID" value="NZ_FCOE02000068.1"/>
</dbReference>
<evidence type="ECO:0000313" key="2">
    <source>
        <dbReference type="EMBL" id="SAL01510.1"/>
    </source>
</evidence>
<dbReference type="OrthoDB" id="8968783at2"/>
<dbReference type="AlphaFoldDB" id="A0A158E455"/>
<protein>
    <recommendedName>
        <fullName evidence="1">Inorganic pyrophosphatase domain-containing protein</fullName>
    </recommendedName>
</protein>